<feature type="signal peptide" evidence="4">
    <location>
        <begin position="1"/>
        <end position="15"/>
    </location>
</feature>
<gene>
    <name evidence="5" type="ORF">BDV36DRAFT_298270</name>
</gene>
<keyword evidence="2" id="KW-0378">Hydrolase</keyword>
<dbReference type="EMBL" id="ML735771">
    <property type="protein sequence ID" value="KAE8415187.1"/>
    <property type="molecule type" value="Genomic_DNA"/>
</dbReference>
<evidence type="ECO:0000256" key="2">
    <source>
        <dbReference type="ARBA" id="ARBA00022801"/>
    </source>
</evidence>
<evidence type="ECO:0000256" key="4">
    <source>
        <dbReference type="SAM" id="SignalP"/>
    </source>
</evidence>
<reference evidence="5 6" key="1">
    <citation type="submission" date="2019-04" db="EMBL/GenBank/DDBJ databases">
        <authorList>
            <consortium name="DOE Joint Genome Institute"/>
            <person name="Mondo S."/>
            <person name="Kjaerbolling I."/>
            <person name="Vesth T."/>
            <person name="Frisvad J.C."/>
            <person name="Nybo J.L."/>
            <person name="Theobald S."/>
            <person name="Kildgaard S."/>
            <person name="Isbrandt T."/>
            <person name="Kuo A."/>
            <person name="Sato A."/>
            <person name="Lyhne E.K."/>
            <person name="Kogle M.E."/>
            <person name="Wiebenga A."/>
            <person name="Kun R.S."/>
            <person name="Lubbers R.J."/>
            <person name="Makela M.R."/>
            <person name="Barry K."/>
            <person name="Chovatia M."/>
            <person name="Clum A."/>
            <person name="Daum C."/>
            <person name="Haridas S."/>
            <person name="He G."/>
            <person name="LaButti K."/>
            <person name="Lipzen A."/>
            <person name="Riley R."/>
            <person name="Salamov A."/>
            <person name="Simmons B.A."/>
            <person name="Magnuson J.K."/>
            <person name="Henrissat B."/>
            <person name="Mortensen U.H."/>
            <person name="Larsen T.O."/>
            <person name="Devries R.P."/>
            <person name="Grigoriev I.V."/>
            <person name="Machida M."/>
            <person name="Baker S.E."/>
            <person name="Andersen M.R."/>
            <person name="Cantor M.N."/>
            <person name="Hua S.X."/>
        </authorList>
    </citation>
    <scope>NUCLEOTIDE SEQUENCE [LARGE SCALE GENOMIC DNA]</scope>
    <source>
        <strain evidence="5 6">CBS 117616</strain>
    </source>
</reference>
<evidence type="ECO:0000313" key="5">
    <source>
        <dbReference type="EMBL" id="KAE8415187.1"/>
    </source>
</evidence>
<sequence>MKIAVALSIISLALAVPRPPSPALSETGLNNHNNPNSPNKAQPASQRPPSPALSDIQPATQQPPTAIPANIQGLDSSFSVKCEHRTIHSPGADIHRAISLGVSLDRHGQQLAKFPHDYANLENFNFLHAQCRGNGGLHRREIPIVKGGYFNGNWEDLNQFRAIFVHNIWSMADAQGKPSAIYCGTIYHPRGTNTFNGCDVRKLKA</sequence>
<protein>
    <submittedName>
        <fullName evidence="5">Uncharacterized protein</fullName>
    </submittedName>
</protein>
<dbReference type="InterPro" id="IPR016191">
    <property type="entry name" value="Ribonuclease/ribotoxin"/>
</dbReference>
<organism evidence="5 6">
    <name type="scientific">Aspergillus pseudocaelatus</name>
    <dbReference type="NCBI Taxonomy" id="1825620"/>
    <lineage>
        <taxon>Eukaryota</taxon>
        <taxon>Fungi</taxon>
        <taxon>Dikarya</taxon>
        <taxon>Ascomycota</taxon>
        <taxon>Pezizomycotina</taxon>
        <taxon>Eurotiomycetes</taxon>
        <taxon>Eurotiomycetidae</taxon>
        <taxon>Eurotiales</taxon>
        <taxon>Aspergillaceae</taxon>
        <taxon>Aspergillus</taxon>
        <taxon>Aspergillus subgen. Circumdati</taxon>
    </lineage>
</organism>
<accession>A0ABQ6WDF9</accession>
<proteinExistence type="predicted"/>
<feature type="compositionally biased region" description="Low complexity" evidence="3">
    <location>
        <begin position="30"/>
        <end position="45"/>
    </location>
</feature>
<dbReference type="Proteomes" id="UP000325395">
    <property type="component" value="Unassembled WGS sequence"/>
</dbReference>
<keyword evidence="1" id="KW-0540">Nuclease</keyword>
<dbReference type="SUPFAM" id="SSF53933">
    <property type="entry name" value="Microbial ribonucleases"/>
    <property type="match status" value="1"/>
</dbReference>
<feature type="chain" id="PRO_5047046747" evidence="4">
    <location>
        <begin position="16"/>
        <end position="205"/>
    </location>
</feature>
<evidence type="ECO:0000256" key="1">
    <source>
        <dbReference type="ARBA" id="ARBA00022722"/>
    </source>
</evidence>
<name>A0ABQ6WDF9_9EURO</name>
<dbReference type="Gene3D" id="3.10.450.30">
    <property type="entry name" value="Microbial ribonucleases"/>
    <property type="match status" value="1"/>
</dbReference>
<feature type="compositionally biased region" description="Low complexity" evidence="3">
    <location>
        <begin position="56"/>
        <end position="65"/>
    </location>
</feature>
<keyword evidence="6" id="KW-1185">Reference proteome</keyword>
<feature type="region of interest" description="Disordered" evidence="3">
    <location>
        <begin position="20"/>
        <end position="65"/>
    </location>
</feature>
<evidence type="ECO:0000256" key="3">
    <source>
        <dbReference type="SAM" id="MobiDB-lite"/>
    </source>
</evidence>
<evidence type="ECO:0000313" key="6">
    <source>
        <dbReference type="Proteomes" id="UP000325395"/>
    </source>
</evidence>
<keyword evidence="4" id="KW-0732">Signal</keyword>